<keyword evidence="1" id="KW-0175">Coiled coil</keyword>
<evidence type="ECO:0000313" key="2">
    <source>
        <dbReference type="EMBL" id="MCR8630719.1"/>
    </source>
</evidence>
<evidence type="ECO:0000256" key="1">
    <source>
        <dbReference type="SAM" id="Coils"/>
    </source>
</evidence>
<name>A0ABT1YE68_9BACL</name>
<dbReference type="Pfam" id="PF10737">
    <property type="entry name" value="GerPC"/>
    <property type="match status" value="1"/>
</dbReference>
<dbReference type="Proteomes" id="UP001300012">
    <property type="component" value="Unassembled WGS sequence"/>
</dbReference>
<feature type="coiled-coil region" evidence="1">
    <location>
        <begin position="11"/>
        <end position="52"/>
    </location>
</feature>
<protein>
    <submittedName>
        <fullName evidence="2">Spore germination protein GerPC</fullName>
    </submittedName>
</protein>
<accession>A0ABT1YE68</accession>
<keyword evidence="3" id="KW-1185">Reference proteome</keyword>
<gene>
    <name evidence="2" type="ORF">NV381_05840</name>
</gene>
<dbReference type="RefSeq" id="WP_258212330.1">
    <property type="nucleotide sequence ID" value="NZ_JANQBD010000003.1"/>
</dbReference>
<evidence type="ECO:0000313" key="3">
    <source>
        <dbReference type="Proteomes" id="UP001300012"/>
    </source>
</evidence>
<organism evidence="2 3">
    <name type="scientific">Paenibacillus radicis</name>
    <name type="common">ex Xue et al. 2023</name>
    <dbReference type="NCBI Taxonomy" id="2972489"/>
    <lineage>
        <taxon>Bacteria</taxon>
        <taxon>Bacillati</taxon>
        <taxon>Bacillota</taxon>
        <taxon>Bacilli</taxon>
        <taxon>Bacillales</taxon>
        <taxon>Paenibacillaceae</taxon>
        <taxon>Paenibacillus</taxon>
    </lineage>
</organism>
<comment type="caution">
    <text evidence="2">The sequence shown here is derived from an EMBL/GenBank/DDBJ whole genome shotgun (WGS) entry which is preliminary data.</text>
</comment>
<reference evidence="2 3" key="1">
    <citation type="submission" date="2022-08" db="EMBL/GenBank/DDBJ databases">
        <title>Paenibacillus endoradicis sp. nov., Paenibacillus radicibacter sp. nov and Paenibacillus pararadicis sp. nov., three cold-adapted plant growth-promoting bacteria isolated from root of Larix gmelinii in Great Khingan.</title>
        <authorList>
            <person name="Xue H."/>
        </authorList>
    </citation>
    <scope>NUCLEOTIDE SEQUENCE [LARGE SCALE GENOMIC DNA]</scope>
    <source>
        <strain evidence="2 3">N5-1-1-5</strain>
    </source>
</reference>
<dbReference type="InterPro" id="IPR019673">
    <property type="entry name" value="Spore_germination_GerPC"/>
</dbReference>
<dbReference type="EMBL" id="JANQBD010000003">
    <property type="protein sequence ID" value="MCR8630719.1"/>
    <property type="molecule type" value="Genomic_DNA"/>
</dbReference>
<proteinExistence type="predicted"/>
<sequence>MNFWQQWAQYIHQMQREMEVQSRKIVEMEKSIVALQTSMVALQTEMKSWKEQKRIHIDKVEYKFDQLKVEKLDGTLNIGVTPGALEDIAVNGSSVTTEYEAAKDADITQIDSKIKSGAELPNELARELKIYVEKQVPKQLGVLQAQYGEQLDSWHQKMIVEDLLKQTDARIDYYLRQMTPGATVDQLSSIQDAVLFRTQNDIRAAVDSYYNKFISKKAGES</sequence>